<dbReference type="Proteomes" id="UP001501771">
    <property type="component" value="Unassembled WGS sequence"/>
</dbReference>
<comment type="caution">
    <text evidence="2">The sequence shown here is derived from an EMBL/GenBank/DDBJ whole genome shotgun (WGS) entry which is preliminary data.</text>
</comment>
<evidence type="ECO:0000259" key="1">
    <source>
        <dbReference type="Pfam" id="PF20796"/>
    </source>
</evidence>
<protein>
    <recommendedName>
        <fullName evidence="1">PD-(D/E)XK nuclease-like domain-containing protein</fullName>
    </recommendedName>
</protein>
<dbReference type="InterPro" id="IPR048822">
    <property type="entry name" value="PDDEXK_13"/>
</dbReference>
<dbReference type="EMBL" id="BAAAQR010000006">
    <property type="protein sequence ID" value="GAA2147050.1"/>
    <property type="molecule type" value="Genomic_DNA"/>
</dbReference>
<evidence type="ECO:0000313" key="3">
    <source>
        <dbReference type="Proteomes" id="UP001501771"/>
    </source>
</evidence>
<dbReference type="Pfam" id="PF20796">
    <property type="entry name" value="PDDEXK_13"/>
    <property type="match status" value="1"/>
</dbReference>
<keyword evidence="3" id="KW-1185">Reference proteome</keyword>
<reference evidence="2 3" key="1">
    <citation type="journal article" date="2019" name="Int. J. Syst. Evol. Microbiol.">
        <title>The Global Catalogue of Microorganisms (GCM) 10K type strain sequencing project: providing services to taxonomists for standard genome sequencing and annotation.</title>
        <authorList>
            <consortium name="The Broad Institute Genomics Platform"/>
            <consortium name="The Broad Institute Genome Sequencing Center for Infectious Disease"/>
            <person name="Wu L."/>
            <person name="Ma J."/>
        </authorList>
    </citation>
    <scope>NUCLEOTIDE SEQUENCE [LARGE SCALE GENOMIC DNA]</scope>
    <source>
        <strain evidence="2 3">JCM 16022</strain>
    </source>
</reference>
<sequence length="327" mass="36040">MRPRWVSLMGMDDLTGDHLPRPFDNDPAVRAHRAHQGRWRRETLQWPAGPPTDSRARSRYPTLDSCLAEEHEGISAQEEGLNLMSDAAREYARKRLSELKPIGGLAEKDRLWRNLLSSQPLAFSIAGELRAHPSAAAAMFAELTGADVRALGRLDDPSHQLNGIEAEWFPPRDLHTRDRSGFDVAAILELADDSRLLVTVEVKYVDTFSPTKLDPECYAAALSEIGLAPVDAKEIVDQGGSQFLRSVLLTDSVRRTGVRGEGGVDQAMAVVLTRGDDSRAASVVSALHQHAMPTSVALWSHENFFNAASSQPALLEWAARMSDRYLL</sequence>
<proteinExistence type="predicted"/>
<accession>A0ABN2ZT18</accession>
<name>A0ABN2ZT18_9ACTN</name>
<feature type="domain" description="PD-(D/E)XK nuclease-like" evidence="1">
    <location>
        <begin position="28"/>
        <end position="326"/>
    </location>
</feature>
<evidence type="ECO:0000313" key="2">
    <source>
        <dbReference type="EMBL" id="GAA2147050.1"/>
    </source>
</evidence>
<organism evidence="2 3">
    <name type="scientific">Nocardioides koreensis</name>
    <dbReference type="NCBI Taxonomy" id="433651"/>
    <lineage>
        <taxon>Bacteria</taxon>
        <taxon>Bacillati</taxon>
        <taxon>Actinomycetota</taxon>
        <taxon>Actinomycetes</taxon>
        <taxon>Propionibacteriales</taxon>
        <taxon>Nocardioidaceae</taxon>
        <taxon>Nocardioides</taxon>
    </lineage>
</organism>
<gene>
    <name evidence="2" type="ORF">GCM10009844_23880</name>
</gene>